<feature type="transmembrane region" description="Helical" evidence="6">
    <location>
        <begin position="152"/>
        <end position="171"/>
    </location>
</feature>
<dbReference type="AlphaFoldDB" id="A0A7I7XBW2"/>
<dbReference type="Proteomes" id="UP000466517">
    <property type="component" value="Chromosome"/>
</dbReference>
<evidence type="ECO:0000313" key="9">
    <source>
        <dbReference type="Proteomes" id="UP000466517"/>
    </source>
</evidence>
<dbReference type="GO" id="GO:0055085">
    <property type="term" value="P:transmembrane transport"/>
    <property type="evidence" value="ECO:0007669"/>
    <property type="project" value="InterPro"/>
</dbReference>
<accession>A0A7I7XBW2</accession>
<keyword evidence="2 6" id="KW-0812">Transmembrane</keyword>
<feature type="region of interest" description="Disordered" evidence="5">
    <location>
        <begin position="400"/>
        <end position="421"/>
    </location>
</feature>
<feature type="domain" description="Mechanosensitive ion channel MscS" evidence="7">
    <location>
        <begin position="203"/>
        <end position="267"/>
    </location>
</feature>
<evidence type="ECO:0000256" key="4">
    <source>
        <dbReference type="ARBA" id="ARBA00023136"/>
    </source>
</evidence>
<keyword evidence="4 6" id="KW-0472">Membrane</keyword>
<dbReference type="GO" id="GO:0016020">
    <property type="term" value="C:membrane"/>
    <property type="evidence" value="ECO:0007669"/>
    <property type="project" value="UniProtKB-SubCell"/>
</dbReference>
<dbReference type="Pfam" id="PF00924">
    <property type="entry name" value="MS_channel_2nd"/>
    <property type="match status" value="1"/>
</dbReference>
<dbReference type="Gene3D" id="2.30.30.60">
    <property type="match status" value="1"/>
</dbReference>
<feature type="transmembrane region" description="Helical" evidence="6">
    <location>
        <begin position="29"/>
        <end position="51"/>
    </location>
</feature>
<evidence type="ECO:0000313" key="8">
    <source>
        <dbReference type="EMBL" id="BBZ27084.1"/>
    </source>
</evidence>
<evidence type="ECO:0000256" key="3">
    <source>
        <dbReference type="ARBA" id="ARBA00022989"/>
    </source>
</evidence>
<dbReference type="EMBL" id="AP022610">
    <property type="protein sequence ID" value="BBZ27084.1"/>
    <property type="molecule type" value="Genomic_DNA"/>
</dbReference>
<reference evidence="8 9" key="1">
    <citation type="journal article" date="2019" name="Emerg. Microbes Infect.">
        <title>Comprehensive subspecies identification of 175 nontuberculous mycobacteria species based on 7547 genomic profiles.</title>
        <authorList>
            <person name="Matsumoto Y."/>
            <person name="Kinjo T."/>
            <person name="Motooka D."/>
            <person name="Nabeya D."/>
            <person name="Jung N."/>
            <person name="Uechi K."/>
            <person name="Horii T."/>
            <person name="Iida T."/>
            <person name="Fujita J."/>
            <person name="Nakamura S."/>
        </authorList>
    </citation>
    <scope>NUCLEOTIDE SEQUENCE [LARGE SCALE GENOMIC DNA]</scope>
    <source>
        <strain evidence="8 9">JCM 13574</strain>
    </source>
</reference>
<evidence type="ECO:0000256" key="6">
    <source>
        <dbReference type="SAM" id="Phobius"/>
    </source>
</evidence>
<dbReference type="InterPro" id="IPR006685">
    <property type="entry name" value="MscS_channel_2nd"/>
</dbReference>
<feature type="transmembrane region" description="Helical" evidence="6">
    <location>
        <begin position="100"/>
        <end position="121"/>
    </location>
</feature>
<feature type="transmembrane region" description="Helical" evidence="6">
    <location>
        <begin position="71"/>
        <end position="88"/>
    </location>
</feature>
<evidence type="ECO:0000256" key="2">
    <source>
        <dbReference type="ARBA" id="ARBA00022692"/>
    </source>
</evidence>
<dbReference type="PANTHER" id="PTHR30566">
    <property type="entry name" value="YNAI-RELATED MECHANOSENSITIVE ION CHANNEL"/>
    <property type="match status" value="1"/>
</dbReference>
<keyword evidence="3 6" id="KW-1133">Transmembrane helix</keyword>
<dbReference type="InterPro" id="IPR023408">
    <property type="entry name" value="MscS_beta-dom_sf"/>
</dbReference>
<comment type="subcellular location">
    <subcellularLocation>
        <location evidence="1">Membrane</location>
    </subcellularLocation>
</comment>
<evidence type="ECO:0000259" key="7">
    <source>
        <dbReference type="Pfam" id="PF00924"/>
    </source>
</evidence>
<sequence length="421" mass="46007">MADRLTPIYGSRESVSHRFTSFTDVAVTAAWVAAAVMVAYFLGVVLSWVLLRRGRRSTLITDVATFTRIPGRVTLMVMAAGIAVKRVIDPSASWRGWVDHALLILFIAAITWVAVSLVRVIEREAIKKFGGGDSEVTDADRRRRKVRTQVTVMRRVVSAIVVLMGLSSALMTFPSFTDIGKTLFASAGVLSVVAGLAAQTSLGAVFAGIQIAFSDAIRVGDVVVLEDEWGRIEEITLTYVVVHLWDERRLVLPCTYFTTKPFQNWTRNATELLGTAEFDLDFTVPIDAMRAELERLLSGDELWDCRVGIVQVTDCVGGYLRVRMLVSASNAPALFDLRCHVREGITAWLQRTNPGALPRWRVEQFSGDASELSARDIGARGDLSDGSLFSGSKAAEQRGRVFDTDGATAGANGDRAHYDGG</sequence>
<evidence type="ECO:0000256" key="5">
    <source>
        <dbReference type="SAM" id="MobiDB-lite"/>
    </source>
</evidence>
<organism evidence="8 9">
    <name type="scientific">Mycolicibacterium madagascariense</name>
    <dbReference type="NCBI Taxonomy" id="212765"/>
    <lineage>
        <taxon>Bacteria</taxon>
        <taxon>Bacillati</taxon>
        <taxon>Actinomycetota</taxon>
        <taxon>Actinomycetes</taxon>
        <taxon>Mycobacteriales</taxon>
        <taxon>Mycobacteriaceae</taxon>
        <taxon>Mycolicibacterium</taxon>
    </lineage>
</organism>
<dbReference type="SUPFAM" id="SSF50182">
    <property type="entry name" value="Sm-like ribonucleoproteins"/>
    <property type="match status" value="1"/>
</dbReference>
<name>A0A7I7XBW2_9MYCO</name>
<keyword evidence="9" id="KW-1185">Reference proteome</keyword>
<gene>
    <name evidence="8" type="ORF">MMAD_13790</name>
</gene>
<dbReference type="PANTHER" id="PTHR30566:SF25">
    <property type="entry name" value="INNER MEMBRANE PROTEIN"/>
    <property type="match status" value="1"/>
</dbReference>
<dbReference type="Gene3D" id="1.10.287.1260">
    <property type="match status" value="1"/>
</dbReference>
<proteinExistence type="predicted"/>
<feature type="transmembrane region" description="Helical" evidence="6">
    <location>
        <begin position="183"/>
        <end position="209"/>
    </location>
</feature>
<protein>
    <submittedName>
        <fullName evidence="8">Mechanosensitive ion channel protein MscS</fullName>
    </submittedName>
</protein>
<evidence type="ECO:0000256" key="1">
    <source>
        <dbReference type="ARBA" id="ARBA00004370"/>
    </source>
</evidence>
<dbReference type="InterPro" id="IPR010920">
    <property type="entry name" value="LSM_dom_sf"/>
</dbReference>
<dbReference type="RefSeq" id="WP_163734330.1">
    <property type="nucleotide sequence ID" value="NZ_AP022610.1"/>
</dbReference>
<dbReference type="KEGG" id="mmag:MMAD_13790"/>